<dbReference type="GO" id="GO:0004185">
    <property type="term" value="F:serine-type carboxypeptidase activity"/>
    <property type="evidence" value="ECO:0007669"/>
    <property type="project" value="InterPro"/>
</dbReference>
<comment type="similarity">
    <text evidence="1">Belongs to the peptidase S10 family.</text>
</comment>
<dbReference type="InterPro" id="IPR029058">
    <property type="entry name" value="AB_hydrolase_fold"/>
</dbReference>
<reference evidence="2" key="1">
    <citation type="submission" date="2018-02" db="EMBL/GenBank/DDBJ databases">
        <title>Rhizophora mucronata_Transcriptome.</title>
        <authorList>
            <person name="Meera S.P."/>
            <person name="Sreeshan A."/>
            <person name="Augustine A."/>
        </authorList>
    </citation>
    <scope>NUCLEOTIDE SEQUENCE</scope>
    <source>
        <tissue evidence="2">Leaf</tissue>
    </source>
</reference>
<sequence>MEWSGQKQFLAAPTVPFDVGGADVGELKSHGPLSFLKVHRAGHLVPMDQPEAALQMIKILLRGTLV</sequence>
<dbReference type="AlphaFoldDB" id="A0A2P2PY48"/>
<evidence type="ECO:0000256" key="1">
    <source>
        <dbReference type="ARBA" id="ARBA00009431"/>
    </source>
</evidence>
<dbReference type="GO" id="GO:0006508">
    <property type="term" value="P:proteolysis"/>
    <property type="evidence" value="ECO:0007669"/>
    <property type="project" value="InterPro"/>
</dbReference>
<dbReference type="Gene3D" id="3.40.50.1820">
    <property type="entry name" value="alpha/beta hydrolase"/>
    <property type="match status" value="1"/>
</dbReference>
<dbReference type="EMBL" id="GGEC01079172">
    <property type="protein sequence ID" value="MBX59656.1"/>
    <property type="molecule type" value="Transcribed_RNA"/>
</dbReference>
<name>A0A2P2PY48_RHIMU</name>
<accession>A0A2P2PY48</accession>
<proteinExistence type="inferred from homology"/>
<organism evidence="2">
    <name type="scientific">Rhizophora mucronata</name>
    <name type="common">Asiatic mangrove</name>
    <dbReference type="NCBI Taxonomy" id="61149"/>
    <lineage>
        <taxon>Eukaryota</taxon>
        <taxon>Viridiplantae</taxon>
        <taxon>Streptophyta</taxon>
        <taxon>Embryophyta</taxon>
        <taxon>Tracheophyta</taxon>
        <taxon>Spermatophyta</taxon>
        <taxon>Magnoliopsida</taxon>
        <taxon>eudicotyledons</taxon>
        <taxon>Gunneridae</taxon>
        <taxon>Pentapetalae</taxon>
        <taxon>rosids</taxon>
        <taxon>fabids</taxon>
        <taxon>Malpighiales</taxon>
        <taxon>Rhizophoraceae</taxon>
        <taxon>Rhizophora</taxon>
    </lineage>
</organism>
<protein>
    <submittedName>
        <fullName evidence="2">Uncharacterized protein</fullName>
    </submittedName>
</protein>
<dbReference type="Pfam" id="PF00450">
    <property type="entry name" value="Peptidase_S10"/>
    <property type="match status" value="1"/>
</dbReference>
<evidence type="ECO:0000313" key="2">
    <source>
        <dbReference type="EMBL" id="MBX59656.1"/>
    </source>
</evidence>
<dbReference type="InterPro" id="IPR001563">
    <property type="entry name" value="Peptidase_S10"/>
</dbReference>
<dbReference type="SUPFAM" id="SSF53474">
    <property type="entry name" value="alpha/beta-Hydrolases"/>
    <property type="match status" value="1"/>
</dbReference>